<keyword evidence="3" id="KW-1185">Reference proteome</keyword>
<organism evidence="2 3">
    <name type="scientific">Chryseobacterium nematophagum</name>
    <dbReference type="NCBI Taxonomy" id="2305228"/>
    <lineage>
        <taxon>Bacteria</taxon>
        <taxon>Pseudomonadati</taxon>
        <taxon>Bacteroidota</taxon>
        <taxon>Flavobacteriia</taxon>
        <taxon>Flavobacteriales</taxon>
        <taxon>Weeksellaceae</taxon>
        <taxon>Chryseobacterium group</taxon>
        <taxon>Chryseobacterium</taxon>
    </lineage>
</organism>
<dbReference type="EMBL" id="QWIV01000014">
    <property type="protein sequence ID" value="RMZ58411.1"/>
    <property type="molecule type" value="Genomic_DNA"/>
</dbReference>
<accession>A0A3M7L6P5</accession>
<feature type="transmembrane region" description="Helical" evidence="1">
    <location>
        <begin position="64"/>
        <end position="85"/>
    </location>
</feature>
<keyword evidence="1" id="KW-0472">Membrane</keyword>
<evidence type="ECO:0000313" key="3">
    <source>
        <dbReference type="Proteomes" id="UP000267524"/>
    </source>
</evidence>
<comment type="caution">
    <text evidence="2">The sequence shown here is derived from an EMBL/GenBank/DDBJ whole genome shotgun (WGS) entry which is preliminary data.</text>
</comment>
<feature type="transmembrane region" description="Helical" evidence="1">
    <location>
        <begin position="36"/>
        <end position="57"/>
    </location>
</feature>
<keyword evidence="1" id="KW-1133">Transmembrane helix</keyword>
<dbReference type="AlphaFoldDB" id="A0A3M7L6P5"/>
<dbReference type="Pfam" id="PF06961">
    <property type="entry name" value="DUF1294"/>
    <property type="match status" value="1"/>
</dbReference>
<protein>
    <submittedName>
        <fullName evidence="2">DUF1294 domain-containing protein</fullName>
    </submittedName>
</protein>
<dbReference type="Proteomes" id="UP000267524">
    <property type="component" value="Unassembled WGS sequence"/>
</dbReference>
<sequence length="101" mass="11526">MMLSICTFVVFNGLSLGVFGLDKYRSIRHQRRISESFLLTITFFGGTIGSLLGMLIFRHKVAKLSFILKIILVILLQIIIVFVLYKLGLFSVKNISILFRN</sequence>
<evidence type="ECO:0000313" key="2">
    <source>
        <dbReference type="EMBL" id="RMZ58411.1"/>
    </source>
</evidence>
<name>A0A3M7L6P5_9FLAO</name>
<evidence type="ECO:0000256" key="1">
    <source>
        <dbReference type="SAM" id="Phobius"/>
    </source>
</evidence>
<dbReference type="InterPro" id="IPR010718">
    <property type="entry name" value="DUF1294"/>
</dbReference>
<keyword evidence="1" id="KW-0812">Transmembrane</keyword>
<reference evidence="2 3" key="1">
    <citation type="submission" date="2018-08" db="EMBL/GenBank/DDBJ databases">
        <title>Chryseobacterium nematophagum: a novel matrix digesting pathogen of nematodes.</title>
        <authorList>
            <person name="Page A."/>
            <person name="Roberts M."/>
            <person name="Felix M.-A."/>
            <person name="Weir W."/>
        </authorList>
    </citation>
    <scope>NUCLEOTIDE SEQUENCE [LARGE SCALE GENOMIC DNA]</scope>
    <source>
        <strain evidence="2 3">JUb275</strain>
    </source>
</reference>
<gene>
    <name evidence="2" type="ORF">D1632_12375</name>
</gene>
<dbReference type="RefSeq" id="WP_122547563.1">
    <property type="nucleotide sequence ID" value="NZ_QWIV01000014.1"/>
</dbReference>
<proteinExistence type="predicted"/>